<keyword evidence="1" id="KW-0732">Signal</keyword>
<dbReference type="Gene3D" id="3.20.20.150">
    <property type="entry name" value="Divalent-metal-dependent TIM barrel enzymes"/>
    <property type="match status" value="1"/>
</dbReference>
<keyword evidence="4" id="KW-1185">Reference proteome</keyword>
<dbReference type="InterPro" id="IPR013022">
    <property type="entry name" value="Xyl_isomerase-like_TIM-brl"/>
</dbReference>
<sequence length="319" mass="35631">MHTSFIKSTNTKSVRLFSIVMVLCLSTVVTTTMAQKKKNDVPVISALNAYSFSDLLSAKDTRDKQQVYSLFNLLDWCAVKKIKALDPTAYFFPTYPEVPSDEYLKKFKDRAKELDIVISGTGIRNDFASPDPKVRAAGVELAKKWIVAASKMGAPVLRVFSGEIPKGYENKWNEVAGWMIECYKECVVYGEKYGVKIGIQNHGDMLQTAEQCIYVLKGVNSKWAGIIVDVGNFKTEDPYKDIAAVVPYAVNWQVKESVFGIGSKVPTDYKRLVQIIKDGGYKGYLPVETLLVRGTPYDPFALVPAMINDLNKAISEVYK</sequence>
<accession>A0A7G5XKF6</accession>
<gene>
    <name evidence="3" type="ORF">H4075_07150</name>
</gene>
<dbReference type="PANTHER" id="PTHR12110:SF53">
    <property type="entry name" value="BLR5974 PROTEIN"/>
    <property type="match status" value="1"/>
</dbReference>
<evidence type="ECO:0000313" key="3">
    <source>
        <dbReference type="EMBL" id="QNA45959.1"/>
    </source>
</evidence>
<dbReference type="PANTHER" id="PTHR12110">
    <property type="entry name" value="HYDROXYPYRUVATE ISOMERASE"/>
    <property type="match status" value="1"/>
</dbReference>
<dbReference type="InterPro" id="IPR036237">
    <property type="entry name" value="Xyl_isomerase-like_sf"/>
</dbReference>
<dbReference type="RefSeq" id="WP_182805467.1">
    <property type="nucleotide sequence ID" value="NZ_CP060007.1"/>
</dbReference>
<dbReference type="Proteomes" id="UP000515344">
    <property type="component" value="Chromosome"/>
</dbReference>
<evidence type="ECO:0000259" key="2">
    <source>
        <dbReference type="Pfam" id="PF01261"/>
    </source>
</evidence>
<feature type="chain" id="PRO_5028853856" evidence="1">
    <location>
        <begin position="35"/>
        <end position="319"/>
    </location>
</feature>
<protein>
    <submittedName>
        <fullName evidence="3">Sugar phosphate isomerase/epimerase</fullName>
    </submittedName>
</protein>
<evidence type="ECO:0000256" key="1">
    <source>
        <dbReference type="SAM" id="SignalP"/>
    </source>
</evidence>
<dbReference type="InterPro" id="IPR050312">
    <property type="entry name" value="IolE/XylAMocC-like"/>
</dbReference>
<feature type="signal peptide" evidence="1">
    <location>
        <begin position="1"/>
        <end position="34"/>
    </location>
</feature>
<keyword evidence="3" id="KW-0413">Isomerase</keyword>
<name>A0A7G5XKF6_9BACT</name>
<dbReference type="KEGG" id="lacs:H4075_07150"/>
<dbReference type="Pfam" id="PF01261">
    <property type="entry name" value="AP_endonuc_2"/>
    <property type="match status" value="1"/>
</dbReference>
<dbReference type="EMBL" id="CP060007">
    <property type="protein sequence ID" value="QNA45959.1"/>
    <property type="molecule type" value="Genomic_DNA"/>
</dbReference>
<reference evidence="4" key="1">
    <citation type="submission" date="2020-08" db="EMBL/GenBank/DDBJ databases">
        <title>Lacibacter sp. S13-6-6 genome sequencing.</title>
        <authorList>
            <person name="Jin L."/>
        </authorList>
    </citation>
    <scope>NUCLEOTIDE SEQUENCE [LARGE SCALE GENOMIC DNA]</scope>
    <source>
        <strain evidence="4">S13-6-6</strain>
    </source>
</reference>
<evidence type="ECO:0000313" key="4">
    <source>
        <dbReference type="Proteomes" id="UP000515344"/>
    </source>
</evidence>
<feature type="domain" description="Xylose isomerase-like TIM barrel" evidence="2">
    <location>
        <begin position="98"/>
        <end position="289"/>
    </location>
</feature>
<dbReference type="SUPFAM" id="SSF51658">
    <property type="entry name" value="Xylose isomerase-like"/>
    <property type="match status" value="1"/>
</dbReference>
<dbReference type="AlphaFoldDB" id="A0A7G5XKF6"/>
<dbReference type="GO" id="GO:0016853">
    <property type="term" value="F:isomerase activity"/>
    <property type="evidence" value="ECO:0007669"/>
    <property type="project" value="UniProtKB-KW"/>
</dbReference>
<organism evidence="3 4">
    <name type="scientific">Lacibacter sediminis</name>
    <dbReference type="NCBI Taxonomy" id="2760713"/>
    <lineage>
        <taxon>Bacteria</taxon>
        <taxon>Pseudomonadati</taxon>
        <taxon>Bacteroidota</taxon>
        <taxon>Chitinophagia</taxon>
        <taxon>Chitinophagales</taxon>
        <taxon>Chitinophagaceae</taxon>
        <taxon>Lacibacter</taxon>
    </lineage>
</organism>
<proteinExistence type="predicted"/>